<dbReference type="SUPFAM" id="SSF53774">
    <property type="entry name" value="Glutaminase/Asparaginase"/>
    <property type="match status" value="1"/>
</dbReference>
<evidence type="ECO:0000256" key="1">
    <source>
        <dbReference type="ARBA" id="ARBA00010518"/>
    </source>
</evidence>
<dbReference type="PANTHER" id="PTHR11707:SF28">
    <property type="entry name" value="60 KDA LYSOPHOSPHOLIPASE"/>
    <property type="match status" value="1"/>
</dbReference>
<feature type="binding site" evidence="4">
    <location>
        <begin position="165"/>
        <end position="166"/>
    </location>
    <ligand>
        <name>substrate</name>
    </ligand>
</feature>
<dbReference type="SMART" id="SM00870">
    <property type="entry name" value="Asparaginase"/>
    <property type="match status" value="1"/>
</dbReference>
<organism evidence="10 11">
    <name type="scientific">Janthinobacterium agaricidamnosum NBRC 102515 = DSM 9628</name>
    <dbReference type="NCBI Taxonomy" id="1349767"/>
    <lineage>
        <taxon>Bacteria</taxon>
        <taxon>Pseudomonadati</taxon>
        <taxon>Pseudomonadota</taxon>
        <taxon>Betaproteobacteria</taxon>
        <taxon>Burkholderiales</taxon>
        <taxon>Oxalobacteraceae</taxon>
        <taxon>Janthinobacterium</taxon>
    </lineage>
</organism>
<dbReference type="PIRSF" id="PIRSF001220">
    <property type="entry name" value="L-ASNase_gatD"/>
    <property type="match status" value="1"/>
</dbReference>
<dbReference type="AlphaFoldDB" id="W0V9J5"/>
<evidence type="ECO:0000313" key="11">
    <source>
        <dbReference type="Proteomes" id="UP000027604"/>
    </source>
</evidence>
<dbReference type="PROSITE" id="PS00144">
    <property type="entry name" value="ASN_GLN_ASE_1"/>
    <property type="match status" value="1"/>
</dbReference>
<dbReference type="PROSITE" id="PS51732">
    <property type="entry name" value="ASN_GLN_ASE_3"/>
    <property type="match status" value="1"/>
</dbReference>
<dbReference type="Pfam" id="PF00710">
    <property type="entry name" value="Asparaginase"/>
    <property type="match status" value="1"/>
</dbReference>
<dbReference type="InterPro" id="IPR040919">
    <property type="entry name" value="Asparaginase_C"/>
</dbReference>
<dbReference type="STRING" id="1349767.GJA_4875"/>
<dbReference type="PRINTS" id="PR00139">
    <property type="entry name" value="ASNGLNASE"/>
</dbReference>
<dbReference type="PANTHER" id="PTHR11707">
    <property type="entry name" value="L-ASPARAGINASE"/>
    <property type="match status" value="1"/>
</dbReference>
<evidence type="ECO:0000256" key="2">
    <source>
        <dbReference type="ARBA" id="ARBA00022801"/>
    </source>
</evidence>
<gene>
    <name evidence="10" type="primary">ansB</name>
    <name evidence="10" type="ORF">GJA_4875</name>
</gene>
<feature type="active site" evidence="5">
    <location>
        <position position="85"/>
    </location>
</feature>
<feature type="binding site" evidence="4">
    <location>
        <position position="132"/>
    </location>
    <ligand>
        <name>substrate</name>
    </ligand>
</feature>
<dbReference type="eggNOG" id="COG0252">
    <property type="taxonomic scope" value="Bacteria"/>
</dbReference>
<dbReference type="Pfam" id="PF17763">
    <property type="entry name" value="Asparaginase_C"/>
    <property type="match status" value="1"/>
</dbReference>
<feature type="active site" evidence="6">
    <location>
        <position position="165"/>
    </location>
</feature>
<dbReference type="FunFam" id="3.40.50.1170:FF:000001">
    <property type="entry name" value="L-asparaginase 2"/>
    <property type="match status" value="1"/>
</dbReference>
<dbReference type="KEGG" id="jag:GJA_4875"/>
<dbReference type="InterPro" id="IPR027474">
    <property type="entry name" value="L-asparaginase_N"/>
</dbReference>
<dbReference type="GO" id="GO:0004067">
    <property type="term" value="F:asparaginase activity"/>
    <property type="evidence" value="ECO:0007669"/>
    <property type="project" value="UniProtKB-UniRule"/>
</dbReference>
<evidence type="ECO:0000259" key="9">
    <source>
        <dbReference type="Pfam" id="PF17763"/>
    </source>
</evidence>
<dbReference type="InterPro" id="IPR020827">
    <property type="entry name" value="Asparaginase/glutaminase_AS1"/>
</dbReference>
<dbReference type="InterPro" id="IPR006034">
    <property type="entry name" value="Asparaginase/glutaminase-like"/>
</dbReference>
<dbReference type="PATRIC" id="fig|1349767.4.peg.1499"/>
<evidence type="ECO:0000313" key="10">
    <source>
        <dbReference type="EMBL" id="CDG85479.1"/>
    </source>
</evidence>
<proteinExistence type="inferred from homology"/>
<evidence type="ECO:0000256" key="6">
    <source>
        <dbReference type="PROSITE-ProRule" id="PRU10100"/>
    </source>
</evidence>
<dbReference type="InterPro" id="IPR037152">
    <property type="entry name" value="L-asparaginase_N_sf"/>
</dbReference>
<evidence type="ECO:0000256" key="7">
    <source>
        <dbReference type="RuleBase" id="RU004456"/>
    </source>
</evidence>
<dbReference type="Proteomes" id="UP000027604">
    <property type="component" value="Chromosome I"/>
</dbReference>
<dbReference type="InterPro" id="IPR027473">
    <property type="entry name" value="L-asparaginase_C"/>
</dbReference>
<sequence>MQNAFMLQLGNMYFISNMMTYNLSTIRPNLDRSSMFSRKFSSCTHLLHLFTAAVVMSGFVASAPALAQDTPVKLPNVVILATGGTIAGSGADSTTTVGYTSATVGVERLIAAVPELKKVAHVKGEQVFQIASESMTNEHWLTLAKRINVLLASPDVDGVVVTHGTDTIEETAYFLDLTVKSNKPVVVVGAMRPSTAISADGPINLYNAVLLAGSKEAVGKGVLVALNDQINAAREVTKTNTSTTDTFKSTELGMLGYIQGSKPFFYRQSTRKHTADSEFDISKLDVLPQVDIVYGYANMNRVALDALIAAGAKGIIHAGVGDGSVAGQMKAALVEARGKGVQIVRASRVGQGIVARNGEANDDEMDSVVSDTLNPQKARILLMLALTKTNSTQEIQRIFYTY</sequence>
<dbReference type="PIRSF" id="PIRSF500176">
    <property type="entry name" value="L_ASNase"/>
    <property type="match status" value="1"/>
</dbReference>
<dbReference type="InterPro" id="IPR036152">
    <property type="entry name" value="Asp/glu_Ase-like_sf"/>
</dbReference>
<evidence type="ECO:0000256" key="5">
    <source>
        <dbReference type="PROSITE-ProRule" id="PRU10099"/>
    </source>
</evidence>
<keyword evidence="11" id="KW-1185">Reference proteome</keyword>
<dbReference type="InterPro" id="IPR004550">
    <property type="entry name" value="AsnASE_II"/>
</dbReference>
<dbReference type="InterPro" id="IPR027475">
    <property type="entry name" value="Asparaginase/glutaminase_AS2"/>
</dbReference>
<dbReference type="EC" id="3.5.1.38" evidence="10"/>
<dbReference type="CDD" id="cd08964">
    <property type="entry name" value="L-asparaginase_II"/>
    <property type="match status" value="1"/>
</dbReference>
<dbReference type="Gene3D" id="3.40.50.1170">
    <property type="entry name" value="L-asparaginase, N-terminal domain"/>
    <property type="match status" value="1"/>
</dbReference>
<evidence type="ECO:0000256" key="4">
    <source>
        <dbReference type="PIRSR" id="PIRSR001220-2"/>
    </source>
</evidence>
<evidence type="ECO:0000256" key="3">
    <source>
        <dbReference type="PIRSR" id="PIRSR001220-1"/>
    </source>
</evidence>
<keyword evidence="2 10" id="KW-0378">Hydrolase</keyword>
<name>W0V9J5_9BURK</name>
<reference evidence="10 11" key="1">
    <citation type="journal article" date="2015" name="Genome Announc.">
        <title>Genome Sequence of Mushroom Soft-Rot Pathogen Janthinobacterium agaricidamnosum.</title>
        <authorList>
            <person name="Graupner K."/>
            <person name="Lackner G."/>
            <person name="Hertweck C."/>
        </authorList>
    </citation>
    <scope>NUCLEOTIDE SEQUENCE [LARGE SCALE GENOMIC DNA]</scope>
    <source>
        <strain evidence="11">NBRC 102515 / DSM 9628</strain>
    </source>
</reference>
<dbReference type="HOGENOM" id="CLU_019134_1_2_4"/>
<protein>
    <submittedName>
        <fullName evidence="10">Glutaminase-asparaginase</fullName>
        <ecNumber evidence="10">3.5.1.38</ecNumber>
    </submittedName>
</protein>
<accession>W0V9J5</accession>
<dbReference type="GO" id="GO:0050417">
    <property type="term" value="F:glutamin-(asparagin-)ase activity"/>
    <property type="evidence" value="ECO:0007669"/>
    <property type="project" value="UniProtKB-EC"/>
</dbReference>
<dbReference type="NCBIfam" id="TIGR00520">
    <property type="entry name" value="asnASE_II"/>
    <property type="match status" value="1"/>
</dbReference>
<dbReference type="EMBL" id="HG322949">
    <property type="protein sequence ID" value="CDG85479.1"/>
    <property type="molecule type" value="Genomic_DNA"/>
</dbReference>
<feature type="domain" description="L-asparaginase N-terminal" evidence="8">
    <location>
        <begin position="76"/>
        <end position="269"/>
    </location>
</feature>
<dbReference type="PROSITE" id="PS00917">
    <property type="entry name" value="ASN_GLN_ASE_2"/>
    <property type="match status" value="1"/>
</dbReference>
<evidence type="ECO:0000259" key="8">
    <source>
        <dbReference type="Pfam" id="PF00710"/>
    </source>
</evidence>
<dbReference type="GO" id="GO:0006528">
    <property type="term" value="P:asparagine metabolic process"/>
    <property type="evidence" value="ECO:0007669"/>
    <property type="project" value="InterPro"/>
</dbReference>
<feature type="domain" description="Asparaginase/glutaminase C-terminal" evidence="9">
    <location>
        <begin position="289"/>
        <end position="399"/>
    </location>
</feature>
<comment type="similarity">
    <text evidence="1 7">Belongs to the asparaginase 1 family.</text>
</comment>
<feature type="active site" description="O-isoaspartyl threonine intermediate" evidence="3">
    <location>
        <position position="85"/>
    </location>
</feature>
<dbReference type="Gene3D" id="3.40.50.40">
    <property type="match status" value="1"/>
</dbReference>